<reference evidence="2 3" key="1">
    <citation type="submission" date="2019-06" db="EMBL/GenBank/DDBJ databases">
        <title>Sorghum-associated microbial communities from plants grown in Nebraska, USA.</title>
        <authorList>
            <person name="Schachtman D."/>
        </authorList>
    </citation>
    <scope>NUCLEOTIDE SEQUENCE [LARGE SCALE GENOMIC DNA]</scope>
    <source>
        <strain evidence="2 3">2482</strain>
    </source>
</reference>
<dbReference type="AlphaFoldDB" id="A0A561DC87"/>
<evidence type="ECO:0000256" key="1">
    <source>
        <dbReference type="ARBA" id="ARBA00008103"/>
    </source>
</evidence>
<dbReference type="PANTHER" id="PTHR37808">
    <property type="entry name" value="SPORE GERMINATION PROTEIN-LIKE PROTEIN YDZR-RELATED"/>
    <property type="match status" value="1"/>
</dbReference>
<dbReference type="Proteomes" id="UP000319671">
    <property type="component" value="Unassembled WGS sequence"/>
</dbReference>
<accession>A0A561DC87</accession>
<gene>
    <name evidence="2" type="ORF">FB550_10637</name>
</gene>
<organism evidence="2 3">
    <name type="scientific">Neobacillus bataviensis</name>
    <dbReference type="NCBI Taxonomy" id="220685"/>
    <lineage>
        <taxon>Bacteria</taxon>
        <taxon>Bacillati</taxon>
        <taxon>Bacillota</taxon>
        <taxon>Bacilli</taxon>
        <taxon>Bacillales</taxon>
        <taxon>Bacillaceae</taxon>
        <taxon>Neobacillus</taxon>
    </lineage>
</organism>
<dbReference type="InterPro" id="IPR019618">
    <property type="entry name" value="Spore_germination_GerPA"/>
</dbReference>
<dbReference type="Pfam" id="PF10676">
    <property type="entry name" value="gerPA"/>
    <property type="match status" value="1"/>
</dbReference>
<dbReference type="PANTHER" id="PTHR37808:SF1">
    <property type="entry name" value="SPORE GERMINATION PROTEIN-LIKE PROTEIN YDZR"/>
    <property type="match status" value="1"/>
</dbReference>
<comment type="caution">
    <text evidence="2">The sequence shown here is derived from an EMBL/GenBank/DDBJ whole genome shotgun (WGS) entry which is preliminary data.</text>
</comment>
<sequence>MSFNPPVKIDTVSGGVVQFGGALFVSPKNAIKSSHGAGSVNSGAHIVTISGVSSTNTAVTDVVDQPIVQDA</sequence>
<proteinExistence type="inferred from homology"/>
<keyword evidence="3" id="KW-1185">Reference proteome</keyword>
<protein>
    <submittedName>
        <fullName evidence="2">Spore germination protein PF</fullName>
    </submittedName>
</protein>
<dbReference type="RefSeq" id="WP_144565495.1">
    <property type="nucleotide sequence ID" value="NZ_VIVN01000006.1"/>
</dbReference>
<comment type="similarity">
    <text evidence="1">Belongs to the GerPA/GerPF family.</text>
</comment>
<evidence type="ECO:0000313" key="3">
    <source>
        <dbReference type="Proteomes" id="UP000319671"/>
    </source>
</evidence>
<dbReference type="EMBL" id="VIVN01000006">
    <property type="protein sequence ID" value="TWE00985.1"/>
    <property type="molecule type" value="Genomic_DNA"/>
</dbReference>
<name>A0A561DC87_9BACI</name>
<evidence type="ECO:0000313" key="2">
    <source>
        <dbReference type="EMBL" id="TWE00985.1"/>
    </source>
</evidence>